<dbReference type="EMBL" id="SNVJ01000016">
    <property type="protein sequence ID" value="MXP64996.1"/>
    <property type="molecule type" value="Genomic_DNA"/>
</dbReference>
<sequence length="163" mass="17020">MIRALSLASLVVTALSLGLSFAHVLEAPPRLLDWPPELWREATVFHGQFRLFGLLGGPLDGGAVLVTAALAIALRGRRPAFGYGLTGAALFAGSLVVWFAWVAPANGILATWRPGPIPADFEAVRSRWESGHMAVAGLKLLGFVAVALAVLPGRAASQTGTAD</sequence>
<feature type="transmembrane region" description="Helical" evidence="1">
    <location>
        <begin position="81"/>
        <end position="103"/>
    </location>
</feature>
<dbReference type="Proteomes" id="UP000460715">
    <property type="component" value="Unassembled WGS sequence"/>
</dbReference>
<proteinExistence type="predicted"/>
<keyword evidence="3" id="KW-1185">Reference proteome</keyword>
<reference evidence="2 3" key="1">
    <citation type="submission" date="2019-03" db="EMBL/GenBank/DDBJ databases">
        <title>Roseomonas sp. a novel Roseomonas species isolated from Sea whip Gorgonian.</title>
        <authorList>
            <person name="Li F."/>
            <person name="Pan X."/>
            <person name="Huang S."/>
            <person name="Li Z."/>
            <person name="Meng B."/>
        </authorList>
    </citation>
    <scope>NUCLEOTIDE SEQUENCE [LARGE SCALE GENOMIC DNA]</scope>
    <source>
        <strain evidence="2 3">M0104</strain>
    </source>
</reference>
<evidence type="ECO:0000256" key="1">
    <source>
        <dbReference type="SAM" id="Phobius"/>
    </source>
</evidence>
<comment type="caution">
    <text evidence="2">The sequence shown here is derived from an EMBL/GenBank/DDBJ whole genome shotgun (WGS) entry which is preliminary data.</text>
</comment>
<keyword evidence="1" id="KW-1133">Transmembrane helix</keyword>
<keyword evidence="1" id="KW-0472">Membrane</keyword>
<protein>
    <submittedName>
        <fullName evidence="2">DUF1772 domain-containing protein</fullName>
    </submittedName>
</protein>
<organism evidence="2 3">
    <name type="scientific">Teichococcus coralli</name>
    <dbReference type="NCBI Taxonomy" id="2545983"/>
    <lineage>
        <taxon>Bacteria</taxon>
        <taxon>Pseudomonadati</taxon>
        <taxon>Pseudomonadota</taxon>
        <taxon>Alphaproteobacteria</taxon>
        <taxon>Acetobacterales</taxon>
        <taxon>Roseomonadaceae</taxon>
        <taxon>Roseomonas</taxon>
    </lineage>
</organism>
<name>A0A845BFW5_9PROT</name>
<evidence type="ECO:0000313" key="2">
    <source>
        <dbReference type="EMBL" id="MXP64996.1"/>
    </source>
</evidence>
<dbReference type="OrthoDB" id="1453741at2"/>
<evidence type="ECO:0000313" key="3">
    <source>
        <dbReference type="Proteomes" id="UP000460715"/>
    </source>
</evidence>
<gene>
    <name evidence="2" type="ORF">E0493_16735</name>
</gene>
<accession>A0A845BFW5</accession>
<dbReference type="AlphaFoldDB" id="A0A845BFW5"/>
<feature type="transmembrane region" description="Helical" evidence="1">
    <location>
        <begin position="51"/>
        <end position="74"/>
    </location>
</feature>
<feature type="transmembrane region" description="Helical" evidence="1">
    <location>
        <begin position="131"/>
        <end position="151"/>
    </location>
</feature>
<keyword evidence="1" id="KW-0812">Transmembrane</keyword>